<feature type="transmembrane region" description="Helical" evidence="6">
    <location>
        <begin position="43"/>
        <end position="63"/>
    </location>
</feature>
<evidence type="ECO:0000256" key="4">
    <source>
        <dbReference type="ARBA" id="ARBA00023136"/>
    </source>
</evidence>
<keyword evidence="3 6" id="KW-1133">Transmembrane helix</keyword>
<dbReference type="InterPro" id="IPR011701">
    <property type="entry name" value="MFS"/>
</dbReference>
<feature type="transmembrane region" description="Helical" evidence="6">
    <location>
        <begin position="147"/>
        <end position="166"/>
    </location>
</feature>
<evidence type="ECO:0000259" key="7">
    <source>
        <dbReference type="PROSITE" id="PS50850"/>
    </source>
</evidence>
<dbReference type="SUPFAM" id="SSF103473">
    <property type="entry name" value="MFS general substrate transporter"/>
    <property type="match status" value="1"/>
</dbReference>
<evidence type="ECO:0000256" key="6">
    <source>
        <dbReference type="SAM" id="Phobius"/>
    </source>
</evidence>
<protein>
    <recommendedName>
        <fullName evidence="7">Major facilitator superfamily (MFS) profile domain-containing protein</fullName>
    </recommendedName>
</protein>
<evidence type="ECO:0000256" key="5">
    <source>
        <dbReference type="SAM" id="MobiDB-lite"/>
    </source>
</evidence>
<dbReference type="InterPro" id="IPR020846">
    <property type="entry name" value="MFS_dom"/>
</dbReference>
<reference evidence="8 9" key="1">
    <citation type="submission" date="2020-08" db="EMBL/GenBank/DDBJ databases">
        <authorList>
            <person name="Koutsovoulos G."/>
            <person name="Danchin GJ E."/>
        </authorList>
    </citation>
    <scope>NUCLEOTIDE SEQUENCE [LARGE SCALE GENOMIC DNA]</scope>
</reference>
<feature type="transmembrane region" description="Helical" evidence="6">
    <location>
        <begin position="474"/>
        <end position="497"/>
    </location>
</feature>
<feature type="domain" description="Major facilitator superfamily (MFS) profile" evidence="7">
    <location>
        <begin position="49"/>
        <end position="533"/>
    </location>
</feature>
<dbReference type="GO" id="GO:0022857">
    <property type="term" value="F:transmembrane transporter activity"/>
    <property type="evidence" value="ECO:0007669"/>
    <property type="project" value="InterPro"/>
</dbReference>
<evidence type="ECO:0000256" key="2">
    <source>
        <dbReference type="ARBA" id="ARBA00022692"/>
    </source>
</evidence>
<evidence type="ECO:0000256" key="3">
    <source>
        <dbReference type="ARBA" id="ARBA00022989"/>
    </source>
</evidence>
<dbReference type="PANTHER" id="PTHR11662:SF405">
    <property type="entry name" value="PROTEIN CBG12249"/>
    <property type="match status" value="1"/>
</dbReference>
<dbReference type="Proteomes" id="UP000580250">
    <property type="component" value="Unassembled WGS sequence"/>
</dbReference>
<feature type="transmembrane region" description="Helical" evidence="6">
    <location>
        <begin position="417"/>
        <end position="435"/>
    </location>
</feature>
<feature type="transmembrane region" description="Helical" evidence="6">
    <location>
        <begin position="173"/>
        <end position="192"/>
    </location>
</feature>
<dbReference type="FunFam" id="1.20.1250.20:FF:000532">
    <property type="entry name" value="SLC (SoLute Carrier) homolog"/>
    <property type="match status" value="1"/>
</dbReference>
<keyword evidence="2 6" id="KW-0812">Transmembrane</keyword>
<evidence type="ECO:0000313" key="8">
    <source>
        <dbReference type="EMBL" id="CAD2131797.1"/>
    </source>
</evidence>
<comment type="subcellular location">
    <subcellularLocation>
        <location evidence="1">Membrane</location>
        <topology evidence="1">Multi-pass membrane protein</topology>
    </subcellularLocation>
</comment>
<sequence length="554" mass="61138">MASSDKSPLSIVNKSSKSKIIPTDMNTSTTKANESKKPKREPFFGKFRFCIAILLGFTTFSYTSLRMNLSMGMVCMVNSTAIHLRDNDNAESSNGKNSSFNDYAHKIHLKNLAYAEECGDREIKTNIHRNLGYQGSIEWSASEQARLFAALFYGGFITIWFSGYLADRFGPKLLIGMAVLDMSVCSLLSPVLVDLNYYAFFVARFLMGLGDGFIFPTVSSANACWAPPAERSLMFAISTLGNQIAAVVALLLGSRLCAIQFLDGWRLIFLSFGAIGMTSFTLWTIFAANSPDESSWIGLKEKQMITASLTAGGSRKSISSRRLNTGKVPWSKMARSLPLYAGIIGQVNCQFCTMVLQSYLPTYLKEYLKLSLNDNGIYSMLPFLSMIFSKIFFSIVADQLRKRNKLTDTQSVKLFQAIANIGAATSAFCMAKFVTCSNPQLAIVFLLTWGMCFGANASGFFTQLLLIAPRYSGLISSISTGFTYAVNGISPSIISAIIKHGAPSEWRTIWYILFGSNLFCAAFFILFASGKQQKWADVAELSRSETRTEDCQTD</sequence>
<dbReference type="InterPro" id="IPR050382">
    <property type="entry name" value="MFS_Na/Anion_cotransporter"/>
</dbReference>
<dbReference type="GO" id="GO:0006820">
    <property type="term" value="P:monoatomic anion transport"/>
    <property type="evidence" value="ECO:0007669"/>
    <property type="project" value="TreeGrafter"/>
</dbReference>
<keyword evidence="4 6" id="KW-0472">Membrane</keyword>
<dbReference type="Pfam" id="PF07690">
    <property type="entry name" value="MFS_1"/>
    <property type="match status" value="1"/>
</dbReference>
<gene>
    <name evidence="8" type="ORF">MENT_LOCUS3409</name>
</gene>
<feature type="compositionally biased region" description="Polar residues" evidence="5">
    <location>
        <begin position="1"/>
        <end position="13"/>
    </location>
</feature>
<dbReference type="InterPro" id="IPR036259">
    <property type="entry name" value="MFS_trans_sf"/>
</dbReference>
<feature type="transmembrane region" description="Helical" evidence="6">
    <location>
        <begin position="265"/>
        <end position="286"/>
    </location>
</feature>
<dbReference type="PROSITE" id="PS50850">
    <property type="entry name" value="MFS"/>
    <property type="match status" value="1"/>
</dbReference>
<proteinExistence type="predicted"/>
<feature type="transmembrane region" description="Helical" evidence="6">
    <location>
        <begin position="233"/>
        <end position="253"/>
    </location>
</feature>
<dbReference type="PANTHER" id="PTHR11662">
    <property type="entry name" value="SOLUTE CARRIER FAMILY 17"/>
    <property type="match status" value="1"/>
</dbReference>
<feature type="transmembrane region" description="Helical" evidence="6">
    <location>
        <begin position="441"/>
        <end position="467"/>
    </location>
</feature>
<accession>A0A6V7TST1</accession>
<evidence type="ECO:0000313" key="9">
    <source>
        <dbReference type="Proteomes" id="UP000580250"/>
    </source>
</evidence>
<dbReference type="OrthoDB" id="5817502at2759"/>
<feature type="transmembrane region" description="Helical" evidence="6">
    <location>
        <begin position="376"/>
        <end position="396"/>
    </location>
</feature>
<organism evidence="8 9">
    <name type="scientific">Meloidogyne enterolobii</name>
    <name type="common">Root-knot nematode worm</name>
    <name type="synonym">Meloidogyne mayaguensis</name>
    <dbReference type="NCBI Taxonomy" id="390850"/>
    <lineage>
        <taxon>Eukaryota</taxon>
        <taxon>Metazoa</taxon>
        <taxon>Ecdysozoa</taxon>
        <taxon>Nematoda</taxon>
        <taxon>Chromadorea</taxon>
        <taxon>Rhabditida</taxon>
        <taxon>Tylenchina</taxon>
        <taxon>Tylenchomorpha</taxon>
        <taxon>Tylenchoidea</taxon>
        <taxon>Meloidogynidae</taxon>
        <taxon>Meloidogyninae</taxon>
        <taxon>Meloidogyne</taxon>
    </lineage>
</organism>
<feature type="transmembrane region" description="Helical" evidence="6">
    <location>
        <begin position="198"/>
        <end position="221"/>
    </location>
</feature>
<dbReference type="EMBL" id="CAJEWN010000011">
    <property type="protein sequence ID" value="CAD2131797.1"/>
    <property type="molecule type" value="Genomic_DNA"/>
</dbReference>
<evidence type="ECO:0000256" key="1">
    <source>
        <dbReference type="ARBA" id="ARBA00004141"/>
    </source>
</evidence>
<feature type="transmembrane region" description="Helical" evidence="6">
    <location>
        <begin position="509"/>
        <end position="528"/>
    </location>
</feature>
<name>A0A6V7TST1_MELEN</name>
<dbReference type="GO" id="GO:0016020">
    <property type="term" value="C:membrane"/>
    <property type="evidence" value="ECO:0007669"/>
    <property type="project" value="UniProtKB-SubCell"/>
</dbReference>
<comment type="caution">
    <text evidence="8">The sequence shown here is derived from an EMBL/GenBank/DDBJ whole genome shotgun (WGS) entry which is preliminary data.</text>
</comment>
<dbReference type="AlphaFoldDB" id="A0A6V7TST1"/>
<dbReference type="Gene3D" id="1.20.1250.20">
    <property type="entry name" value="MFS general substrate transporter like domains"/>
    <property type="match status" value="2"/>
</dbReference>
<feature type="region of interest" description="Disordered" evidence="5">
    <location>
        <begin position="1"/>
        <end position="38"/>
    </location>
</feature>